<dbReference type="Pfam" id="PF14690">
    <property type="entry name" value="Zn_ribbon_ISL3"/>
    <property type="match status" value="1"/>
</dbReference>
<organism evidence="2 3">
    <name type="scientific">Clostridium kluyveri</name>
    <dbReference type="NCBI Taxonomy" id="1534"/>
    <lineage>
        <taxon>Bacteria</taxon>
        <taxon>Bacillati</taxon>
        <taxon>Bacillota</taxon>
        <taxon>Clostridia</taxon>
        <taxon>Eubacteriales</taxon>
        <taxon>Clostridiaceae</taxon>
        <taxon>Clostridium</taxon>
    </lineage>
</organism>
<dbReference type="Proteomes" id="UP000184604">
    <property type="component" value="Chromosome"/>
</dbReference>
<gene>
    <name evidence="2" type="ORF">BS101_03395</name>
</gene>
<feature type="domain" description="Transposase IS204/IS1001/IS1096/IS1165 zinc-finger" evidence="1">
    <location>
        <begin position="35"/>
        <end position="78"/>
    </location>
</feature>
<evidence type="ECO:0000313" key="2">
    <source>
        <dbReference type="EMBL" id="APM37848.1"/>
    </source>
</evidence>
<protein>
    <submittedName>
        <fullName evidence="2">Transposase</fullName>
    </submittedName>
</protein>
<evidence type="ECO:0000259" key="1">
    <source>
        <dbReference type="Pfam" id="PF14690"/>
    </source>
</evidence>
<accession>A0A1L5F4A2</accession>
<name>A0A1L5F4A2_CLOKL</name>
<dbReference type="RefSeq" id="WP_073537536.1">
    <property type="nucleotide sequence ID" value="NZ_CP018335.1"/>
</dbReference>
<proteinExistence type="predicted"/>
<dbReference type="AlphaFoldDB" id="A0A1L5F4A2"/>
<evidence type="ECO:0000313" key="3">
    <source>
        <dbReference type="Proteomes" id="UP000184604"/>
    </source>
</evidence>
<dbReference type="InterPro" id="IPR029261">
    <property type="entry name" value="Transposase_Znf"/>
</dbReference>
<dbReference type="EMBL" id="CP018335">
    <property type="protein sequence ID" value="APM37848.1"/>
    <property type="molecule type" value="Genomic_DNA"/>
</dbReference>
<reference evidence="2 3" key="1">
    <citation type="submission" date="2016-12" db="EMBL/GenBank/DDBJ databases">
        <title>Complete genome sequence of Clostridium kluyveri JZZ isolated from the pit mud of a Chinese flavor liquor-making factory.</title>
        <authorList>
            <person name="Wang Y."/>
        </authorList>
    </citation>
    <scope>NUCLEOTIDE SEQUENCE [LARGE SCALE GENOMIC DNA]</scope>
    <source>
        <strain evidence="2 3">JZZ</strain>
    </source>
</reference>
<sequence>MDEFIKLLDKDLKYLNHKIVDDMIYIYVVSTRNEVTCPFCGHKSLKTHSTYERSFQDFPMQGKKVQIIIKNRKMFCNNPECDHTTFAERFDWLGNKSKKTKRLEDEIMHMSLNCSSTAAANFLSKNTVTVGKSTICNLLKKRKTDNK</sequence>